<dbReference type="Gene3D" id="2.180.10.10">
    <property type="entry name" value="RHS repeat-associated core"/>
    <property type="match status" value="1"/>
</dbReference>
<dbReference type="Proteomes" id="UP000435357">
    <property type="component" value="Unassembled WGS sequence"/>
</dbReference>
<dbReference type="InterPro" id="IPR022385">
    <property type="entry name" value="Rhs_assc_core"/>
</dbReference>
<dbReference type="SUPFAM" id="SSF53474">
    <property type="entry name" value="alpha/beta-Hydrolases"/>
    <property type="match status" value="1"/>
</dbReference>
<protein>
    <recommendedName>
        <fullName evidence="4">RHS repeat-associated core domain-containing protein</fullName>
    </recommendedName>
</protein>
<reference evidence="2 3" key="1">
    <citation type="submission" date="2019-09" db="EMBL/GenBank/DDBJ databases">
        <title>Genomes of Cryomorphaceae.</title>
        <authorList>
            <person name="Bowman J.P."/>
        </authorList>
    </citation>
    <scope>NUCLEOTIDE SEQUENCE [LARGE SCALE GENOMIC DNA]</scope>
    <source>
        <strain evidence="2 3">KCTC 52047</strain>
    </source>
</reference>
<comment type="caution">
    <text evidence="2">The sequence shown here is derived from an EMBL/GenBank/DDBJ whole genome shotgun (WGS) entry which is preliminary data.</text>
</comment>
<accession>A0A6N6M186</accession>
<organism evidence="2 3">
    <name type="scientific">Salibacter halophilus</name>
    <dbReference type="NCBI Taxonomy" id="1803916"/>
    <lineage>
        <taxon>Bacteria</taxon>
        <taxon>Pseudomonadati</taxon>
        <taxon>Bacteroidota</taxon>
        <taxon>Flavobacteriia</taxon>
        <taxon>Flavobacteriales</taxon>
        <taxon>Salibacteraceae</taxon>
        <taxon>Salibacter</taxon>
    </lineage>
</organism>
<evidence type="ECO:0008006" key="4">
    <source>
        <dbReference type="Google" id="ProtNLM"/>
    </source>
</evidence>
<dbReference type="Gene3D" id="3.40.50.1820">
    <property type="entry name" value="alpha/beta hydrolase"/>
    <property type="match status" value="1"/>
</dbReference>
<dbReference type="OrthoDB" id="2972467at2"/>
<evidence type="ECO:0000313" key="3">
    <source>
        <dbReference type="Proteomes" id="UP000435357"/>
    </source>
</evidence>
<dbReference type="NCBIfam" id="TIGR03696">
    <property type="entry name" value="Rhs_assc_core"/>
    <property type="match status" value="1"/>
</dbReference>
<dbReference type="EMBL" id="WACR01000013">
    <property type="protein sequence ID" value="KAB1061956.1"/>
    <property type="molecule type" value="Genomic_DNA"/>
</dbReference>
<name>A0A6N6M186_9FLAO</name>
<evidence type="ECO:0000313" key="2">
    <source>
        <dbReference type="EMBL" id="KAB1061956.1"/>
    </source>
</evidence>
<proteinExistence type="predicted"/>
<keyword evidence="3" id="KW-1185">Reference proteome</keyword>
<dbReference type="AlphaFoldDB" id="A0A6N6M186"/>
<gene>
    <name evidence="2" type="ORF">F3059_12825</name>
</gene>
<evidence type="ECO:0000256" key="1">
    <source>
        <dbReference type="SAM" id="MobiDB-lite"/>
    </source>
</evidence>
<dbReference type="InterPro" id="IPR029058">
    <property type="entry name" value="AB_hydrolase_fold"/>
</dbReference>
<dbReference type="RefSeq" id="WP_151169914.1">
    <property type="nucleotide sequence ID" value="NZ_WACR01000013.1"/>
</dbReference>
<feature type="region of interest" description="Disordered" evidence="1">
    <location>
        <begin position="269"/>
        <end position="288"/>
    </location>
</feature>
<sequence>MMQPGRVYNSPEYRYGFQGQEKDDEIKGSGNSINYKYRVHDPRLGRFMSIDPLSPKYPQWSPYVFSGNRVVDAFELEGLEPVDAKKGAKHLVVVVQGFWGEPGKNKTLVSNTPMAVDNTGLGSVEQGFGGKSQIQVATYNSSRKSGTIADVGQTIDNFMSANPDGEIIMVGHSLGADNVMDIANETEHEIDLIITLDIADYWDSDNAPSNVNNVVNIYQTNDFPGGEDVEGNGNTNVQNFNAKKSTHRSIDQDFAGTILQIIENQVHVKPSSTSAGNAASHEDVDKDE</sequence>